<name>A0ABQ3HC93_9NEIS</name>
<protein>
    <recommendedName>
        <fullName evidence="9">tRNA-dihydrouridine(20/20a) synthase</fullName>
        <ecNumber evidence="9">1.3.1.91</ecNumber>
    </recommendedName>
    <alternativeName>
        <fullName evidence="9">U20-specific dihydrouridine synthase</fullName>
        <shortName evidence="9">U20-specific Dus</shortName>
    </alternativeName>
    <alternativeName>
        <fullName evidence="9">tRNA-dihydrouridine synthase A</fullName>
    </alternativeName>
</protein>
<dbReference type="CDD" id="cd02801">
    <property type="entry name" value="DUS_like_FMN"/>
    <property type="match status" value="1"/>
</dbReference>
<dbReference type="EC" id="1.3.1.91" evidence="9"/>
<dbReference type="NCBIfam" id="TIGR00742">
    <property type="entry name" value="yjbN"/>
    <property type="match status" value="1"/>
</dbReference>
<dbReference type="PIRSF" id="PIRSF006621">
    <property type="entry name" value="Dus"/>
    <property type="match status" value="1"/>
</dbReference>
<gene>
    <name evidence="9 12" type="primary">dusA</name>
    <name evidence="12" type="ORF">GCM10011419_28010</name>
</gene>
<evidence type="ECO:0000256" key="3">
    <source>
        <dbReference type="ARBA" id="ARBA00022630"/>
    </source>
</evidence>
<evidence type="ECO:0000256" key="10">
    <source>
        <dbReference type="PIRNR" id="PIRNR006621"/>
    </source>
</evidence>
<feature type="domain" description="DUS-like FMN-binding" evidence="11">
    <location>
        <begin position="29"/>
        <end position="329"/>
    </location>
</feature>
<evidence type="ECO:0000313" key="12">
    <source>
        <dbReference type="EMBL" id="GHD81662.1"/>
    </source>
</evidence>
<dbReference type="Gene3D" id="1.20.120.1460">
    <property type="match status" value="1"/>
</dbReference>
<evidence type="ECO:0000256" key="4">
    <source>
        <dbReference type="ARBA" id="ARBA00022643"/>
    </source>
</evidence>
<evidence type="ECO:0000256" key="5">
    <source>
        <dbReference type="ARBA" id="ARBA00022694"/>
    </source>
</evidence>
<proteinExistence type="inferred from homology"/>
<keyword evidence="5 9" id="KW-0819">tRNA processing</keyword>
<keyword evidence="3 9" id="KW-0285">Flavoprotein</keyword>
<accession>A0ABQ3HC93</accession>
<keyword evidence="6 9" id="KW-0521">NADP</keyword>
<dbReference type="InterPro" id="IPR004653">
    <property type="entry name" value="DusA"/>
</dbReference>
<feature type="site" description="Interacts with tRNA; defines subfamily-specific binding signature" evidence="9">
    <location>
        <position position="316"/>
    </location>
</feature>
<comment type="function">
    <text evidence="9">Catalyzes the synthesis of 5,6-dihydrouridine (D), a modified base found in the D-loop of most tRNAs, via the reduction of the C5-C6 double bond in target uridines. Specifically modifies U20 and U20a in tRNAs.</text>
</comment>
<keyword evidence="7 9" id="KW-0694">RNA-binding</keyword>
<evidence type="ECO:0000256" key="7">
    <source>
        <dbReference type="ARBA" id="ARBA00022884"/>
    </source>
</evidence>
<dbReference type="InterPro" id="IPR013785">
    <property type="entry name" value="Aldolase_TIM"/>
</dbReference>
<comment type="catalytic activity">
    <reaction evidence="9">
        <text>5,6-dihydrouridine(20a) in tRNA + NAD(+) = uridine(20a) in tRNA + NADH + H(+)</text>
        <dbReference type="Rhea" id="RHEA:53348"/>
        <dbReference type="Rhea" id="RHEA-COMP:13535"/>
        <dbReference type="Rhea" id="RHEA-COMP:13536"/>
        <dbReference type="ChEBI" id="CHEBI:15378"/>
        <dbReference type="ChEBI" id="CHEBI:57540"/>
        <dbReference type="ChEBI" id="CHEBI:57945"/>
        <dbReference type="ChEBI" id="CHEBI:65315"/>
        <dbReference type="ChEBI" id="CHEBI:74443"/>
    </reaction>
</comment>
<dbReference type="PANTHER" id="PTHR42907:SF1">
    <property type="entry name" value="FMN-LINKED OXIDOREDUCTASES SUPERFAMILY PROTEIN"/>
    <property type="match status" value="1"/>
</dbReference>
<organism evidence="12 13">
    <name type="scientific">Vogesella fluminis</name>
    <dbReference type="NCBI Taxonomy" id="1069161"/>
    <lineage>
        <taxon>Bacteria</taxon>
        <taxon>Pseudomonadati</taxon>
        <taxon>Pseudomonadota</taxon>
        <taxon>Betaproteobacteria</taxon>
        <taxon>Neisseriales</taxon>
        <taxon>Chromobacteriaceae</taxon>
        <taxon>Vogesella</taxon>
    </lineage>
</organism>
<feature type="site" description="Interacts with tRNA; defines subfamily-specific binding signature" evidence="9">
    <location>
        <position position="313"/>
    </location>
</feature>
<feature type="active site" description="Proton donor" evidence="9">
    <location>
        <position position="114"/>
    </location>
</feature>
<dbReference type="HAMAP" id="MF_02041">
    <property type="entry name" value="DusA_subfam"/>
    <property type="match status" value="1"/>
</dbReference>
<reference evidence="13" key="1">
    <citation type="journal article" date="2019" name="Int. J. Syst. Evol. Microbiol.">
        <title>The Global Catalogue of Microorganisms (GCM) 10K type strain sequencing project: providing services to taxonomists for standard genome sequencing and annotation.</title>
        <authorList>
            <consortium name="The Broad Institute Genomics Platform"/>
            <consortium name="The Broad Institute Genome Sequencing Center for Infectious Disease"/>
            <person name="Wu L."/>
            <person name="Ma J."/>
        </authorList>
    </citation>
    <scope>NUCLEOTIDE SEQUENCE [LARGE SCALE GENOMIC DNA]</scope>
    <source>
        <strain evidence="13">KCTC 23713</strain>
    </source>
</reference>
<comment type="caution">
    <text evidence="12">The sequence shown here is derived from an EMBL/GenBank/DDBJ whole genome shotgun (WGS) entry which is preliminary data.</text>
</comment>
<feature type="binding site" evidence="9">
    <location>
        <begin position="247"/>
        <end position="248"/>
    </location>
    <ligand>
        <name>FMN</name>
        <dbReference type="ChEBI" id="CHEBI:58210"/>
    </ligand>
</feature>
<feature type="site" description="Interacts with tRNA" evidence="9">
    <location>
        <position position="200"/>
    </location>
</feature>
<feature type="binding site" evidence="9">
    <location>
        <position position="153"/>
    </location>
    <ligand>
        <name>FMN</name>
        <dbReference type="ChEBI" id="CHEBI:58210"/>
    </ligand>
</feature>
<keyword evidence="8 9" id="KW-0560">Oxidoreductase</keyword>
<dbReference type="Proteomes" id="UP000662678">
    <property type="component" value="Unassembled WGS sequence"/>
</dbReference>
<feature type="site" description="Interacts with tRNA" evidence="9">
    <location>
        <position position="111"/>
    </location>
</feature>
<comment type="similarity">
    <text evidence="9">Belongs to the Dus family. DusA subfamily.</text>
</comment>
<comment type="catalytic activity">
    <reaction evidence="9">
        <text>5,6-dihydrouridine(20) in tRNA + NADP(+) = uridine(20) in tRNA + NADPH + H(+)</text>
        <dbReference type="Rhea" id="RHEA:53336"/>
        <dbReference type="Rhea" id="RHEA-COMP:13533"/>
        <dbReference type="Rhea" id="RHEA-COMP:13534"/>
        <dbReference type="ChEBI" id="CHEBI:15378"/>
        <dbReference type="ChEBI" id="CHEBI:57783"/>
        <dbReference type="ChEBI" id="CHEBI:58349"/>
        <dbReference type="ChEBI" id="CHEBI:65315"/>
        <dbReference type="ChEBI" id="CHEBI:74443"/>
        <dbReference type="EC" id="1.3.1.91"/>
    </reaction>
</comment>
<dbReference type="NCBIfam" id="NF008774">
    <property type="entry name" value="PRK11815.1"/>
    <property type="match status" value="1"/>
</dbReference>
<evidence type="ECO:0000256" key="9">
    <source>
        <dbReference type="HAMAP-Rule" id="MF_02041"/>
    </source>
</evidence>
<comment type="cofactor">
    <cofactor evidence="1 9 10">
        <name>FMN</name>
        <dbReference type="ChEBI" id="CHEBI:58210"/>
    </cofactor>
</comment>
<comment type="similarity">
    <text evidence="10">Belongs to the dus family.</text>
</comment>
<feature type="site" description="Interacts with tRNA; defines subfamily-specific binding signature" evidence="9">
    <location>
        <position position="197"/>
    </location>
</feature>
<feature type="binding site" evidence="9">
    <location>
        <begin position="225"/>
        <end position="227"/>
    </location>
    <ligand>
        <name>FMN</name>
        <dbReference type="ChEBI" id="CHEBI:58210"/>
    </ligand>
</feature>
<dbReference type="InterPro" id="IPR018517">
    <property type="entry name" value="tRNA_hU_synthase_CS"/>
</dbReference>
<dbReference type="SUPFAM" id="SSF51395">
    <property type="entry name" value="FMN-linked oxidoreductases"/>
    <property type="match status" value="1"/>
</dbReference>
<evidence type="ECO:0000256" key="6">
    <source>
        <dbReference type="ARBA" id="ARBA00022857"/>
    </source>
</evidence>
<dbReference type="PROSITE" id="PS01136">
    <property type="entry name" value="UPF0034"/>
    <property type="match status" value="1"/>
</dbReference>
<feature type="binding site" evidence="9">
    <location>
        <position position="185"/>
    </location>
    <ligand>
        <name>FMN</name>
        <dbReference type="ChEBI" id="CHEBI:58210"/>
    </ligand>
</feature>
<dbReference type="Gene3D" id="3.20.20.70">
    <property type="entry name" value="Aldolase class I"/>
    <property type="match status" value="1"/>
</dbReference>
<comment type="catalytic activity">
    <reaction evidence="9">
        <text>5,6-dihydrouridine(20) in tRNA + NAD(+) = uridine(20) in tRNA + NADH + H(+)</text>
        <dbReference type="Rhea" id="RHEA:53340"/>
        <dbReference type="Rhea" id="RHEA-COMP:13533"/>
        <dbReference type="Rhea" id="RHEA-COMP:13534"/>
        <dbReference type="ChEBI" id="CHEBI:15378"/>
        <dbReference type="ChEBI" id="CHEBI:57540"/>
        <dbReference type="ChEBI" id="CHEBI:57945"/>
        <dbReference type="ChEBI" id="CHEBI:65315"/>
        <dbReference type="ChEBI" id="CHEBI:74443"/>
        <dbReference type="EC" id="1.3.1.91"/>
    </reaction>
</comment>
<evidence type="ECO:0000256" key="1">
    <source>
        <dbReference type="ARBA" id="ARBA00001917"/>
    </source>
</evidence>
<feature type="binding site" evidence="9">
    <location>
        <position position="84"/>
    </location>
    <ligand>
        <name>FMN</name>
        <dbReference type="ChEBI" id="CHEBI:58210"/>
    </ligand>
</feature>
<keyword evidence="4 9" id="KW-0288">FMN</keyword>
<keyword evidence="13" id="KW-1185">Reference proteome</keyword>
<dbReference type="Pfam" id="PF01207">
    <property type="entry name" value="Dus"/>
    <property type="match status" value="1"/>
</dbReference>
<evidence type="ECO:0000259" key="11">
    <source>
        <dbReference type="Pfam" id="PF01207"/>
    </source>
</evidence>
<sequence>MNNDLQGVAAPGAATLSSTAQLPPRRLSVAPMLDWTDRHYRYFARLITKNTWLYTEMVTTGALLHGDVPRHLRYHDAEHPIALQLGGSEPQELAQCARLAAEWGYDEVNLNVGCPSERVQKGAFGACLMAEPQLVADCVKAMRDAVDIDITVKHRIGIDHIDSYDYMREFVDTVAEAGCRTFIVHARNAILKGLSPKENREIPPLKYEYVYRLKQERPDLEILINGGIKSNEEIAAHLQHVDGVMVGREAYHNPYLMAEWDALFYGADSRPLSRGKVVEALLPYVAARLQDGSNVRHIARHVLGLFQGQKGARQWRRMLSDSKELHGADEGLFIRALLATQG</sequence>
<keyword evidence="2 9" id="KW-0820">tRNA-binding</keyword>
<dbReference type="PANTHER" id="PTHR42907">
    <property type="entry name" value="FMN-LINKED OXIDOREDUCTASES SUPERFAMILY PROTEIN"/>
    <property type="match status" value="1"/>
</dbReference>
<dbReference type="InterPro" id="IPR001269">
    <property type="entry name" value="DUS_fam"/>
</dbReference>
<comment type="catalytic activity">
    <reaction evidence="9">
        <text>5,6-dihydrouridine(20a) in tRNA + NADP(+) = uridine(20a) in tRNA + NADPH + H(+)</text>
        <dbReference type="Rhea" id="RHEA:53344"/>
        <dbReference type="Rhea" id="RHEA-COMP:13535"/>
        <dbReference type="Rhea" id="RHEA-COMP:13536"/>
        <dbReference type="ChEBI" id="CHEBI:15378"/>
        <dbReference type="ChEBI" id="CHEBI:57783"/>
        <dbReference type="ChEBI" id="CHEBI:58349"/>
        <dbReference type="ChEBI" id="CHEBI:65315"/>
        <dbReference type="ChEBI" id="CHEBI:74443"/>
    </reaction>
</comment>
<evidence type="ECO:0000256" key="2">
    <source>
        <dbReference type="ARBA" id="ARBA00022555"/>
    </source>
</evidence>
<feature type="binding site" evidence="9">
    <location>
        <begin position="31"/>
        <end position="33"/>
    </location>
    <ligand>
        <name>FMN</name>
        <dbReference type="ChEBI" id="CHEBI:58210"/>
    </ligand>
</feature>
<dbReference type="InterPro" id="IPR035587">
    <property type="entry name" value="DUS-like_FMN-bd"/>
</dbReference>
<dbReference type="RefSeq" id="WP_189354727.1">
    <property type="nucleotide sequence ID" value="NZ_BMYP01000055.1"/>
</dbReference>
<evidence type="ECO:0000313" key="13">
    <source>
        <dbReference type="Proteomes" id="UP000662678"/>
    </source>
</evidence>
<evidence type="ECO:0000256" key="8">
    <source>
        <dbReference type="ARBA" id="ARBA00023002"/>
    </source>
</evidence>
<dbReference type="EMBL" id="BMYP01000055">
    <property type="protein sequence ID" value="GHD81662.1"/>
    <property type="molecule type" value="Genomic_DNA"/>
</dbReference>